<feature type="region of interest" description="Disordered" evidence="2">
    <location>
        <begin position="947"/>
        <end position="966"/>
    </location>
</feature>
<evidence type="ECO:0000259" key="3">
    <source>
        <dbReference type="PROSITE" id="PS50404"/>
    </source>
</evidence>
<dbReference type="InterPro" id="IPR036249">
    <property type="entry name" value="Thioredoxin-like_sf"/>
</dbReference>
<dbReference type="SFLD" id="SFLDS00019">
    <property type="entry name" value="Glutathione_Transferase_(cytos"/>
    <property type="match status" value="1"/>
</dbReference>
<dbReference type="PANTHER" id="PTHR43969:SF9">
    <property type="entry name" value="GLUTATHIONE S TRANSFERASE D10, ISOFORM A-RELATED"/>
    <property type="match status" value="1"/>
</dbReference>
<dbReference type="Gene3D" id="3.50.7.10">
    <property type="entry name" value="GroEL"/>
    <property type="match status" value="1"/>
</dbReference>
<dbReference type="CDD" id="cd03045">
    <property type="entry name" value="GST_N_Delta_Epsilon"/>
    <property type="match status" value="1"/>
</dbReference>
<dbReference type="InterPro" id="IPR027410">
    <property type="entry name" value="TCP-1-like_intermed_sf"/>
</dbReference>
<dbReference type="InterPro" id="IPR004045">
    <property type="entry name" value="Glutathione_S-Trfase_N"/>
</dbReference>
<dbReference type="SFLD" id="SFLDG01153">
    <property type="entry name" value="Main.4:_Theta-like"/>
    <property type="match status" value="1"/>
</dbReference>
<dbReference type="SUPFAM" id="SSF47616">
    <property type="entry name" value="GST C-terminal domain-like"/>
    <property type="match status" value="1"/>
</dbReference>
<dbReference type="PROSITE" id="PS50405">
    <property type="entry name" value="GST_CTER"/>
    <property type="match status" value="1"/>
</dbReference>
<dbReference type="SUPFAM" id="SSF48592">
    <property type="entry name" value="GroEL equatorial domain-like"/>
    <property type="match status" value="1"/>
</dbReference>
<feature type="domain" description="GST C-terminal" evidence="4">
    <location>
        <begin position="818"/>
        <end position="944"/>
    </location>
</feature>
<dbReference type="CDD" id="cd03177">
    <property type="entry name" value="GST_C_Delta_Epsilon"/>
    <property type="match status" value="1"/>
</dbReference>
<dbReference type="InterPro" id="IPR040079">
    <property type="entry name" value="Glutathione_S-Trfase"/>
</dbReference>
<evidence type="ECO:0000313" key="6">
    <source>
        <dbReference type="Proteomes" id="UP001292094"/>
    </source>
</evidence>
<dbReference type="SUPFAM" id="SSF52833">
    <property type="entry name" value="Thioredoxin-like"/>
    <property type="match status" value="1"/>
</dbReference>
<keyword evidence="6" id="KW-1185">Reference proteome</keyword>
<organism evidence="5 6">
    <name type="scientific">Petrolisthes manimaculis</name>
    <dbReference type="NCBI Taxonomy" id="1843537"/>
    <lineage>
        <taxon>Eukaryota</taxon>
        <taxon>Metazoa</taxon>
        <taxon>Ecdysozoa</taxon>
        <taxon>Arthropoda</taxon>
        <taxon>Crustacea</taxon>
        <taxon>Multicrustacea</taxon>
        <taxon>Malacostraca</taxon>
        <taxon>Eumalacostraca</taxon>
        <taxon>Eucarida</taxon>
        <taxon>Decapoda</taxon>
        <taxon>Pleocyemata</taxon>
        <taxon>Anomura</taxon>
        <taxon>Galatheoidea</taxon>
        <taxon>Porcellanidae</taxon>
        <taxon>Petrolisthes</taxon>
    </lineage>
</organism>
<dbReference type="GO" id="GO:0006749">
    <property type="term" value="P:glutathione metabolic process"/>
    <property type="evidence" value="ECO:0007669"/>
    <property type="project" value="TreeGrafter"/>
</dbReference>
<dbReference type="InterPro" id="IPR002423">
    <property type="entry name" value="Cpn60/GroEL/TCP-1"/>
</dbReference>
<dbReference type="Pfam" id="PF02798">
    <property type="entry name" value="GST_N"/>
    <property type="match status" value="1"/>
</dbReference>
<dbReference type="Pfam" id="PF00118">
    <property type="entry name" value="Cpn60_TCP1"/>
    <property type="match status" value="1"/>
</dbReference>
<evidence type="ECO:0000259" key="4">
    <source>
        <dbReference type="PROSITE" id="PS50405"/>
    </source>
</evidence>
<dbReference type="FunFam" id="3.40.30.10:FF:000034">
    <property type="entry name" value="glutathione S-transferase 1"/>
    <property type="match status" value="1"/>
</dbReference>
<dbReference type="SFLD" id="SFLDG00358">
    <property type="entry name" value="Main_(cytGST)"/>
    <property type="match status" value="1"/>
</dbReference>
<accession>A0AAE1PX63</accession>
<dbReference type="Gene3D" id="1.20.1050.10">
    <property type="match status" value="1"/>
</dbReference>
<reference evidence="5" key="1">
    <citation type="submission" date="2023-11" db="EMBL/GenBank/DDBJ databases">
        <title>Genome assemblies of two species of porcelain crab, Petrolisthes cinctipes and Petrolisthes manimaculis (Anomura: Porcellanidae).</title>
        <authorList>
            <person name="Angst P."/>
        </authorList>
    </citation>
    <scope>NUCLEOTIDE SEQUENCE</scope>
    <source>
        <strain evidence="5">PB745_02</strain>
        <tissue evidence="5">Gill</tissue>
    </source>
</reference>
<evidence type="ECO:0000256" key="1">
    <source>
        <dbReference type="ARBA" id="ARBA00011738"/>
    </source>
</evidence>
<protein>
    <submittedName>
        <fullName evidence="5">Uncharacterized protein</fullName>
    </submittedName>
</protein>
<evidence type="ECO:0000256" key="2">
    <source>
        <dbReference type="SAM" id="MobiDB-lite"/>
    </source>
</evidence>
<dbReference type="PANTHER" id="PTHR43969">
    <property type="entry name" value="GLUTATHIONE S TRANSFERASE D10, ISOFORM A-RELATED"/>
    <property type="match status" value="1"/>
</dbReference>
<dbReference type="Gene3D" id="3.40.30.10">
    <property type="entry name" value="Glutaredoxin"/>
    <property type="match status" value="1"/>
</dbReference>
<proteinExistence type="predicted"/>
<dbReference type="GO" id="GO:0004364">
    <property type="term" value="F:glutathione transferase activity"/>
    <property type="evidence" value="ECO:0007669"/>
    <property type="project" value="TreeGrafter"/>
</dbReference>
<dbReference type="AlphaFoldDB" id="A0AAE1PX63"/>
<dbReference type="InterPro" id="IPR036282">
    <property type="entry name" value="Glutathione-S-Trfase_C_sf"/>
</dbReference>
<feature type="region of interest" description="Disordered" evidence="2">
    <location>
        <begin position="544"/>
        <end position="641"/>
    </location>
</feature>
<dbReference type="SUPFAM" id="SSF52029">
    <property type="entry name" value="GroEL apical domain-like"/>
    <property type="match status" value="1"/>
</dbReference>
<feature type="compositionally biased region" description="Basic residues" evidence="2">
    <location>
        <begin position="545"/>
        <end position="554"/>
    </location>
</feature>
<name>A0AAE1PX63_9EUCA</name>
<dbReference type="PROSITE" id="PS50404">
    <property type="entry name" value="GST_NTER"/>
    <property type="match status" value="1"/>
</dbReference>
<sequence length="966" mass="105436">MESGRVSGVLSHGVQEPAFLSMLGRYRQILSSVYGPKGASILVLTPAGREALVCSSSGIVKQVSFAHPCVKYVNAIISAQNTSCGLNGLYTGLLCVRLLEESLRCEEDLPHATVSCVSESIITHLLDLLAHSPGQVVMDLDIGDMDQVVSFVNTILGAKGTLDLTPQVQDVLSINIVKAFLKSVPNEYSSEGFGHVAVITQEDSASIESQVFDGVLYLEPDLQHKHIARLQGQRNIKVLLFTVALACTEDDDSVSVRWGGQGTKEENFIHSVLPCLLTTMKIRGVHILANQKPVDPVIKFELERGGYLVLERLGSNTTQALEQVSGCTPVSSLAGLPHQLTSAILGSLTSVELVGFAGRNYVLLDHCEGNVSSLLLPAVSPSVLPALKETVESCLAALRMVVVDGKVVAGGGCLEAWTATRLRAFLTSSTSHLNLTPSITPHHTTKVGSVFVRVLMELALMPSGGLSSRLDWSVDSVFHHLWHTPPVILRDSPTTEDTAAPTNIPTWCVCGLVRRDLVKLKYNGEWLPVEFEVNPIPGTTLTKEVRRKRDKPRRAVVVSGGLRSDNAGDDNSSSSSESDSEELKEKRNYDEDSLEGSNSTNQEEEDVDSLEKVMDAQEEEIDSLEGKLDSSDGDGEEEDSLEGILDKTSELGCVGAERDVPPQVHLEGHVMGALYDSFPAKFNALRLALEGFSQLLHIVLPQHLTHTSSVHHHDHLQPTSPSERLYTHSIMPIDFYYHPMSPPCRSVMLTAKAVGVELNLKKVDVLAGEHLKPEFTAINPQHTIPTIVDGNLKLWESRAICCYLASQYGKDDSLYPNNPRARCIVHARLDFDIGTLMSRFANYAYPVMRGLPVGGPEKLEKLHEALDWFNMALADFTFAAGNKVTVADHSLVAGISSLEHMGIDLERHGRVVKWLRRCKVVMKGYEEVNGTSAAQFGQFLKAKIEEGSKTDTNKTETKTDTKTVTK</sequence>
<feature type="domain" description="GST N-terminal" evidence="3">
    <location>
        <begin position="731"/>
        <end position="812"/>
    </location>
</feature>
<dbReference type="InterPro" id="IPR010987">
    <property type="entry name" value="Glutathione-S-Trfase_C-like"/>
</dbReference>
<dbReference type="InterPro" id="IPR027413">
    <property type="entry name" value="GROEL-like_equatorial_sf"/>
</dbReference>
<feature type="compositionally biased region" description="Basic and acidic residues" evidence="2">
    <location>
        <begin position="581"/>
        <end position="590"/>
    </location>
</feature>
<dbReference type="Gene3D" id="3.30.260.10">
    <property type="entry name" value="TCP-1-like chaperonin intermediate domain"/>
    <property type="match status" value="1"/>
</dbReference>
<comment type="subunit">
    <text evidence="1">Homodimer.</text>
</comment>
<feature type="compositionally biased region" description="Acidic residues" evidence="2">
    <location>
        <begin position="631"/>
        <end position="641"/>
    </location>
</feature>
<gene>
    <name evidence="5" type="ORF">Pmani_012768</name>
</gene>
<dbReference type="FunFam" id="1.20.1050.10:FF:000007">
    <property type="entry name" value="Glutathione S-transferase 1-1"/>
    <property type="match status" value="1"/>
</dbReference>
<dbReference type="InterPro" id="IPR027409">
    <property type="entry name" value="GroEL-like_apical_dom_sf"/>
</dbReference>
<dbReference type="Proteomes" id="UP001292094">
    <property type="component" value="Unassembled WGS sequence"/>
</dbReference>
<dbReference type="GO" id="GO:0005524">
    <property type="term" value="F:ATP binding"/>
    <property type="evidence" value="ECO:0007669"/>
    <property type="project" value="InterPro"/>
</dbReference>
<comment type="caution">
    <text evidence="5">The sequence shown here is derived from an EMBL/GenBank/DDBJ whole genome shotgun (WGS) entry which is preliminary data.</text>
</comment>
<evidence type="ECO:0000313" key="5">
    <source>
        <dbReference type="EMBL" id="KAK4316063.1"/>
    </source>
</evidence>
<dbReference type="EMBL" id="JAWZYT010001048">
    <property type="protein sequence ID" value="KAK4316063.1"/>
    <property type="molecule type" value="Genomic_DNA"/>
</dbReference>
<dbReference type="Gene3D" id="1.10.560.10">
    <property type="entry name" value="GroEL-like equatorial domain"/>
    <property type="match status" value="1"/>
</dbReference>